<organism evidence="1 2">
    <name type="scientific">Cronobacter malonaticus</name>
    <dbReference type="NCBI Taxonomy" id="413503"/>
    <lineage>
        <taxon>Bacteria</taxon>
        <taxon>Pseudomonadati</taxon>
        <taxon>Pseudomonadota</taxon>
        <taxon>Gammaproteobacteria</taxon>
        <taxon>Enterobacterales</taxon>
        <taxon>Enterobacteriaceae</taxon>
        <taxon>Cronobacter</taxon>
    </lineage>
</organism>
<dbReference type="HOGENOM" id="CLU_3288263_0_0_6"/>
<dbReference type="AlphaFoldDB" id="V5U2L9"/>
<protein>
    <submittedName>
        <fullName evidence="1">Uncharacterized protein</fullName>
    </submittedName>
</protein>
<name>V5U2L9_9ENTR</name>
<accession>V5U2L9</accession>
<dbReference type="Proteomes" id="UP000018545">
    <property type="component" value="Chromosome"/>
</dbReference>
<dbReference type="KEGG" id="csi:P262_04050"/>
<proteinExistence type="predicted"/>
<gene>
    <name evidence="1" type="ORF">P262_04050</name>
</gene>
<dbReference type="EMBL" id="CP006731">
    <property type="protein sequence ID" value="AHB71250.1"/>
    <property type="molecule type" value="Genomic_DNA"/>
</dbReference>
<evidence type="ECO:0000313" key="2">
    <source>
        <dbReference type="Proteomes" id="UP000018545"/>
    </source>
</evidence>
<evidence type="ECO:0000313" key="1">
    <source>
        <dbReference type="EMBL" id="AHB71250.1"/>
    </source>
</evidence>
<sequence length="40" mass="4590">MAQARCGGMCLNYSERYLIHINKPSAYQEDESQINKIISN</sequence>
<dbReference type="PATRIC" id="fig|1401659.3.peg.2854"/>
<reference evidence="1 2" key="1">
    <citation type="journal article" date="2014" name="Genome Announc.">
        <title>Complete Genome Sequence of Cronobacter sakazakii Strain CMCC 45402.</title>
        <authorList>
            <person name="Zhao Z."/>
            <person name="Wang L."/>
            <person name="Wang B."/>
            <person name="Liang H."/>
            <person name="Ye Q."/>
            <person name="Zeng M."/>
        </authorList>
    </citation>
    <scope>NUCLEOTIDE SEQUENCE [LARGE SCALE GENOMIC DNA]</scope>
    <source>
        <strain evidence="2">45402</strain>
    </source>
</reference>